<dbReference type="AlphaFoldDB" id="A0A6I3L351"/>
<feature type="transmembrane region" description="Helical" evidence="8">
    <location>
        <begin position="225"/>
        <end position="243"/>
    </location>
</feature>
<evidence type="ECO:0000256" key="1">
    <source>
        <dbReference type="ARBA" id="ARBA00004651"/>
    </source>
</evidence>
<feature type="transmembrane region" description="Helical" evidence="8">
    <location>
        <begin position="400"/>
        <end position="420"/>
    </location>
</feature>
<feature type="transmembrane region" description="Helical" evidence="8">
    <location>
        <begin position="580"/>
        <end position="604"/>
    </location>
</feature>
<keyword evidence="3" id="KW-0813">Transport</keyword>
<evidence type="ECO:0000313" key="10">
    <source>
        <dbReference type="EMBL" id="MTE15300.1"/>
    </source>
</evidence>
<sequence>MATIEYLRTDPDLPPVGVVDRTPMTPLKKGIFLAIAVLGAIAWAILAFVRGENVNAVWIVVAAICTYVLAYQFYARLIEYRITTPRDDVATPAEEMENAKDYMPMDRRVLFGHHFAAIAGAGPLVGPVLAAQMGYLPGTIWIIVGVVLAGAVQDYLVLWASVKRRGRSLGQMARDELGVVGGVAAIIAVLVIMMILLAVLGIVVVNALAATENKTTHVLEGGSPWGVFSIAMTIPIALFMGLYLRFLRPGKVGEVSIIGFALLLLAIISGNWVAGSGWGRDLFTLSGTAISWMLIIYGFIASVLPVWMLLAPRDYLSTFMKIGTIALLAVGVLFTMPVLRAPAVSQFASNSNGPSFAGSLFPFLFITIACGALSGFHALVSSGTTPKLLEKQSQARMIGYGGMLMESFVAVMAIIAASILDQHLYFAINSPNLTSAQAAADSVNKLGLSGNPTNADFLNQIAQDVGESRVYSRTGGAPTLAIGMTEVMHKFIGGNSLKAFWYHFAIMFEALFILTTIDAGTRVARFMLSDSLGNLGGAAKKFRDPSWWPGVFICSGLVVAAWGSVLLMGVTDPLGGINTLYPLFGISNQLLAAIALTVVLVIVVKKGLVKWAWIPAIPLVWDLIVTMTASFQKIFSGDPKIGYWTLHYNTIKSHDAAVPKRDALIAARNAFSASHDPSQLPKGITDPKDLDKQIDTLNTTISNAEKIIRNTFIQGTLSIVFAVMVLIVALVGLWVCVRAARNGGGETTESPEVPSKIFGPSGFLATKAEQEVQQEWDALIAEGKVRATGAAATAGSH</sequence>
<evidence type="ECO:0000259" key="9">
    <source>
        <dbReference type="Pfam" id="PF02554"/>
    </source>
</evidence>
<gene>
    <name evidence="10" type="ORF">GLP40_21305</name>
</gene>
<evidence type="ECO:0000313" key="11">
    <source>
        <dbReference type="Proteomes" id="UP000432464"/>
    </source>
</evidence>
<feature type="transmembrane region" description="Helical" evidence="8">
    <location>
        <begin position="499"/>
        <end position="517"/>
    </location>
</feature>
<dbReference type="Pfam" id="PF02554">
    <property type="entry name" value="CstA"/>
    <property type="match status" value="1"/>
</dbReference>
<comment type="subcellular location">
    <subcellularLocation>
        <location evidence="1">Cell membrane</location>
        <topology evidence="1">Multi-pass membrane protein</topology>
    </subcellularLocation>
</comment>
<comment type="caution">
    <text evidence="10">The sequence shown here is derived from an EMBL/GenBank/DDBJ whole genome shotgun (WGS) entry which is preliminary data.</text>
</comment>
<feature type="transmembrane region" description="Helical" evidence="8">
    <location>
        <begin position="110"/>
        <end position="133"/>
    </location>
</feature>
<evidence type="ECO:0000256" key="5">
    <source>
        <dbReference type="ARBA" id="ARBA00022692"/>
    </source>
</evidence>
<name>A0A6I3L351_9NOCA</name>
<dbReference type="GO" id="GO:0009267">
    <property type="term" value="P:cellular response to starvation"/>
    <property type="evidence" value="ECO:0007669"/>
    <property type="project" value="InterPro"/>
</dbReference>
<keyword evidence="6 8" id="KW-1133">Transmembrane helix</keyword>
<keyword evidence="11" id="KW-1185">Reference proteome</keyword>
<keyword evidence="5 8" id="KW-0812">Transmembrane</keyword>
<evidence type="ECO:0000256" key="6">
    <source>
        <dbReference type="ARBA" id="ARBA00022989"/>
    </source>
</evidence>
<dbReference type="PANTHER" id="PTHR30252:SF3">
    <property type="entry name" value="PYRUVATE_PROTON SYMPORTER BTST"/>
    <property type="match status" value="1"/>
</dbReference>
<feature type="domain" description="CstA N-terminal" evidence="9">
    <location>
        <begin position="55"/>
        <end position="629"/>
    </location>
</feature>
<dbReference type="PANTHER" id="PTHR30252">
    <property type="entry name" value="INNER MEMBRANE PEPTIDE TRANSPORTER"/>
    <property type="match status" value="1"/>
</dbReference>
<proteinExistence type="inferred from homology"/>
<dbReference type="GO" id="GO:0005886">
    <property type="term" value="C:plasma membrane"/>
    <property type="evidence" value="ECO:0007669"/>
    <property type="project" value="UniProtKB-SubCell"/>
</dbReference>
<organism evidence="10 11">
    <name type="scientific">Nocardia aurantiaca</name>
    <dbReference type="NCBI Taxonomy" id="2675850"/>
    <lineage>
        <taxon>Bacteria</taxon>
        <taxon>Bacillati</taxon>
        <taxon>Actinomycetota</taxon>
        <taxon>Actinomycetes</taxon>
        <taxon>Mycobacteriales</taxon>
        <taxon>Nocardiaceae</taxon>
        <taxon>Nocardia</taxon>
    </lineage>
</organism>
<feature type="transmembrane region" description="Helical" evidence="8">
    <location>
        <begin position="55"/>
        <end position="74"/>
    </location>
</feature>
<evidence type="ECO:0000256" key="4">
    <source>
        <dbReference type="ARBA" id="ARBA00022475"/>
    </source>
</evidence>
<feature type="transmembrane region" description="Helical" evidence="8">
    <location>
        <begin position="322"/>
        <end position="339"/>
    </location>
</feature>
<accession>A0A6I3L351</accession>
<keyword evidence="7 8" id="KW-0472">Membrane</keyword>
<feature type="transmembrane region" description="Helical" evidence="8">
    <location>
        <begin position="179"/>
        <end position="205"/>
    </location>
</feature>
<feature type="transmembrane region" description="Helical" evidence="8">
    <location>
        <begin position="289"/>
        <end position="310"/>
    </location>
</feature>
<feature type="transmembrane region" description="Helical" evidence="8">
    <location>
        <begin position="611"/>
        <end position="631"/>
    </location>
</feature>
<dbReference type="InterPro" id="IPR051605">
    <property type="entry name" value="CstA"/>
</dbReference>
<dbReference type="EMBL" id="WMBB01000010">
    <property type="protein sequence ID" value="MTE15300.1"/>
    <property type="molecule type" value="Genomic_DNA"/>
</dbReference>
<keyword evidence="4" id="KW-1003">Cell membrane</keyword>
<feature type="transmembrane region" description="Helical" evidence="8">
    <location>
        <begin position="359"/>
        <end position="380"/>
    </location>
</feature>
<evidence type="ECO:0000256" key="3">
    <source>
        <dbReference type="ARBA" id="ARBA00022448"/>
    </source>
</evidence>
<evidence type="ECO:0000256" key="8">
    <source>
        <dbReference type="SAM" id="Phobius"/>
    </source>
</evidence>
<feature type="transmembrane region" description="Helical" evidence="8">
    <location>
        <begin position="712"/>
        <end position="737"/>
    </location>
</feature>
<feature type="transmembrane region" description="Helical" evidence="8">
    <location>
        <begin position="547"/>
        <end position="568"/>
    </location>
</feature>
<feature type="transmembrane region" description="Helical" evidence="8">
    <location>
        <begin position="255"/>
        <end position="274"/>
    </location>
</feature>
<comment type="similarity">
    <text evidence="2">Belongs to the peptide transporter carbon starvation (CstA) (TC 2.A.114) family.</text>
</comment>
<feature type="transmembrane region" description="Helical" evidence="8">
    <location>
        <begin position="139"/>
        <end position="158"/>
    </location>
</feature>
<reference evidence="10 11" key="1">
    <citation type="submission" date="2019-11" db="EMBL/GenBank/DDBJ databases">
        <title>Nocardia sp. nov. CT2-14 isolated from soil.</title>
        <authorList>
            <person name="Kanchanasin P."/>
            <person name="Tanasupawat S."/>
            <person name="Yuki M."/>
            <person name="Kudo T."/>
        </authorList>
    </citation>
    <scope>NUCLEOTIDE SEQUENCE [LARGE SCALE GENOMIC DNA]</scope>
    <source>
        <strain evidence="10 11">CT2-14</strain>
    </source>
</reference>
<dbReference type="Proteomes" id="UP000432464">
    <property type="component" value="Unassembled WGS sequence"/>
</dbReference>
<dbReference type="InterPro" id="IPR003706">
    <property type="entry name" value="CstA_N"/>
</dbReference>
<feature type="transmembrane region" description="Helical" evidence="8">
    <location>
        <begin position="31"/>
        <end position="49"/>
    </location>
</feature>
<evidence type="ECO:0000256" key="7">
    <source>
        <dbReference type="ARBA" id="ARBA00023136"/>
    </source>
</evidence>
<dbReference type="RefSeq" id="WP_154789761.1">
    <property type="nucleotide sequence ID" value="NZ_WMBB01000010.1"/>
</dbReference>
<evidence type="ECO:0000256" key="2">
    <source>
        <dbReference type="ARBA" id="ARBA00007755"/>
    </source>
</evidence>
<protein>
    <submittedName>
        <fullName evidence="10">Carbon starvation protein A</fullName>
    </submittedName>
</protein>